<dbReference type="PRINTS" id="PR00328">
    <property type="entry name" value="SAR1GTPBP"/>
</dbReference>
<sequence>MGNIVSISLESLYGSLTSYFGNRESRIMIIGLDGAGKTTLLYKIKLGKTVTTLPTIGFNLESFHYRNIKFTAWDIGGQEKIRSLWMHCLDNNDAIIFVVDAADIKRIHEAKEALHLIFKSEELADTKLLVYANKQDQPNALSADELRERFELQEVTKNPTYVQPCIATTGEGLYEGLDWLSKAVMGEISP</sequence>
<dbReference type="Proteomes" id="UP001162029">
    <property type="component" value="Unassembled WGS sequence"/>
</dbReference>
<organism evidence="7 8">
    <name type="scientific">Peronospora destructor</name>
    <dbReference type="NCBI Taxonomy" id="86335"/>
    <lineage>
        <taxon>Eukaryota</taxon>
        <taxon>Sar</taxon>
        <taxon>Stramenopiles</taxon>
        <taxon>Oomycota</taxon>
        <taxon>Peronosporomycetes</taxon>
        <taxon>Peronosporales</taxon>
        <taxon>Peronosporaceae</taxon>
        <taxon>Peronospora</taxon>
    </lineage>
</organism>
<dbReference type="GO" id="GO:0003924">
    <property type="term" value="F:GTPase activity"/>
    <property type="evidence" value="ECO:0007669"/>
    <property type="project" value="InterPro"/>
</dbReference>
<reference evidence="7" key="1">
    <citation type="submission" date="2022-12" db="EMBL/GenBank/DDBJ databases">
        <authorList>
            <person name="Webb A."/>
        </authorList>
    </citation>
    <scope>NUCLEOTIDE SEQUENCE</scope>
    <source>
        <strain evidence="7">Pd1</strain>
    </source>
</reference>
<dbReference type="AlphaFoldDB" id="A0AAV0V8Q0"/>
<evidence type="ECO:0000256" key="1">
    <source>
        <dbReference type="ARBA" id="ARBA00010290"/>
    </source>
</evidence>
<evidence type="ECO:0000313" key="8">
    <source>
        <dbReference type="Proteomes" id="UP001162029"/>
    </source>
</evidence>
<keyword evidence="8" id="KW-1185">Reference proteome</keyword>
<dbReference type="GO" id="GO:0005525">
    <property type="term" value="F:GTP binding"/>
    <property type="evidence" value="ECO:0007669"/>
    <property type="project" value="UniProtKB-KW"/>
</dbReference>
<feature type="binding site" evidence="4">
    <location>
        <begin position="31"/>
        <end position="38"/>
    </location>
    <ligand>
        <name>GTP</name>
        <dbReference type="ChEBI" id="CHEBI:37565"/>
    </ligand>
</feature>
<dbReference type="Pfam" id="PF00025">
    <property type="entry name" value="Arf"/>
    <property type="match status" value="1"/>
</dbReference>
<evidence type="ECO:0000313" key="7">
    <source>
        <dbReference type="EMBL" id="CAI5744853.1"/>
    </source>
</evidence>
<dbReference type="PANTHER" id="PTHR11711">
    <property type="entry name" value="ADP RIBOSYLATION FACTOR-RELATED"/>
    <property type="match status" value="1"/>
</dbReference>
<feature type="binding site" evidence="5">
    <location>
        <position position="38"/>
    </location>
    <ligand>
        <name>Mg(2+)</name>
        <dbReference type="ChEBI" id="CHEBI:18420"/>
    </ligand>
</feature>
<feature type="binding site" evidence="4">
    <location>
        <position position="77"/>
    </location>
    <ligand>
        <name>GTP</name>
        <dbReference type="ChEBI" id="CHEBI:37565"/>
    </ligand>
</feature>
<dbReference type="PROSITE" id="PS51417">
    <property type="entry name" value="ARF"/>
    <property type="match status" value="1"/>
</dbReference>
<dbReference type="InterPro" id="IPR005225">
    <property type="entry name" value="Small_GTP-bd"/>
</dbReference>
<keyword evidence="3 4" id="KW-0342">GTP-binding</keyword>
<protein>
    <recommendedName>
        <fullName evidence="9">ADP-ribosylation factor</fullName>
    </recommendedName>
</protein>
<keyword evidence="5" id="KW-0479">Metal-binding</keyword>
<dbReference type="InterPro" id="IPR024156">
    <property type="entry name" value="Small_GTPase_ARF"/>
</dbReference>
<accession>A0AAV0V8Q0</accession>
<comment type="caution">
    <text evidence="7">The sequence shown here is derived from an EMBL/GenBank/DDBJ whole genome shotgun (WGS) entry which is preliminary data.</text>
</comment>
<dbReference type="InterPro" id="IPR027417">
    <property type="entry name" value="P-loop_NTPase"/>
</dbReference>
<dbReference type="FunFam" id="3.40.50.300:FF:000412">
    <property type="entry name" value="ADP-ribosylation factor 1"/>
    <property type="match status" value="1"/>
</dbReference>
<evidence type="ECO:0000256" key="2">
    <source>
        <dbReference type="ARBA" id="ARBA00022741"/>
    </source>
</evidence>
<dbReference type="NCBIfam" id="TIGR00231">
    <property type="entry name" value="small_GTP"/>
    <property type="match status" value="1"/>
</dbReference>
<feature type="binding site" evidence="5">
    <location>
        <position position="55"/>
    </location>
    <ligand>
        <name>Mg(2+)</name>
        <dbReference type="ChEBI" id="CHEBI:18420"/>
    </ligand>
</feature>
<keyword evidence="2 4" id="KW-0547">Nucleotide-binding</keyword>
<dbReference type="SMART" id="SM00178">
    <property type="entry name" value="SAR"/>
    <property type="match status" value="1"/>
</dbReference>
<evidence type="ECO:0000256" key="5">
    <source>
        <dbReference type="PIRSR" id="PIRSR606689-2"/>
    </source>
</evidence>
<evidence type="ECO:0000256" key="6">
    <source>
        <dbReference type="RuleBase" id="RU003925"/>
    </source>
</evidence>
<keyword evidence="5" id="KW-0460">Magnesium</keyword>
<evidence type="ECO:0000256" key="4">
    <source>
        <dbReference type="PIRSR" id="PIRSR606689-1"/>
    </source>
</evidence>
<dbReference type="CDD" id="cd00878">
    <property type="entry name" value="Arf_Arl"/>
    <property type="match status" value="1"/>
</dbReference>
<dbReference type="SMART" id="SM00177">
    <property type="entry name" value="ARF"/>
    <property type="match status" value="1"/>
</dbReference>
<dbReference type="GO" id="GO:0046872">
    <property type="term" value="F:metal ion binding"/>
    <property type="evidence" value="ECO:0007669"/>
    <property type="project" value="UniProtKB-KW"/>
</dbReference>
<dbReference type="Gene3D" id="3.40.50.300">
    <property type="entry name" value="P-loop containing nucleotide triphosphate hydrolases"/>
    <property type="match status" value="1"/>
</dbReference>
<proteinExistence type="inferred from homology"/>
<dbReference type="SUPFAM" id="SSF52540">
    <property type="entry name" value="P-loop containing nucleoside triphosphate hydrolases"/>
    <property type="match status" value="1"/>
</dbReference>
<gene>
    <name evidence="7" type="ORF">PDE001_LOCUS9977</name>
</gene>
<name>A0AAV0V8Q0_9STRA</name>
<dbReference type="GO" id="GO:0030010">
    <property type="term" value="P:establishment of cell polarity"/>
    <property type="evidence" value="ECO:0007669"/>
    <property type="project" value="UniProtKB-ARBA"/>
</dbReference>
<feature type="binding site" evidence="4">
    <location>
        <begin position="133"/>
        <end position="136"/>
    </location>
    <ligand>
        <name>GTP</name>
        <dbReference type="ChEBI" id="CHEBI:37565"/>
    </ligand>
</feature>
<dbReference type="InterPro" id="IPR006689">
    <property type="entry name" value="Small_GTPase_ARF/SAR"/>
</dbReference>
<evidence type="ECO:0000256" key="3">
    <source>
        <dbReference type="ARBA" id="ARBA00023134"/>
    </source>
</evidence>
<comment type="similarity">
    <text evidence="1 6">Belongs to the small GTPase superfamily. Arf family.</text>
</comment>
<dbReference type="EMBL" id="CANTFM010002203">
    <property type="protein sequence ID" value="CAI5744853.1"/>
    <property type="molecule type" value="Genomic_DNA"/>
</dbReference>
<evidence type="ECO:0008006" key="9">
    <source>
        <dbReference type="Google" id="ProtNLM"/>
    </source>
</evidence>